<comment type="caution">
    <text evidence="1">The sequence shown here is derived from an EMBL/GenBank/DDBJ whole genome shotgun (WGS) entry which is preliminary data.</text>
</comment>
<evidence type="ECO:0008006" key="3">
    <source>
        <dbReference type="Google" id="ProtNLM"/>
    </source>
</evidence>
<gene>
    <name evidence="1" type="ORF">RJJ65_36220</name>
</gene>
<sequence length="74" mass="8394">MSNVQIEIQDLSEIQKALHGQEKSLSAVVSHLEKFNSDASQFTNFQQQFINTLSGVEKMYGYLSGESNIWLENI</sequence>
<dbReference type="RefSeq" id="WP_310866133.1">
    <property type="nucleotide sequence ID" value="NZ_JAVLSF010000354.1"/>
</dbReference>
<evidence type="ECO:0000313" key="1">
    <source>
        <dbReference type="EMBL" id="MDR9777983.1"/>
    </source>
</evidence>
<feature type="non-terminal residue" evidence="1">
    <location>
        <position position="74"/>
    </location>
</feature>
<proteinExistence type="predicted"/>
<protein>
    <recommendedName>
        <fullName evidence="3">LXG domain-containing protein</fullName>
    </recommendedName>
</protein>
<dbReference type="AlphaFoldDB" id="A0AAJ2H3D6"/>
<dbReference type="Proteomes" id="UP001268610">
    <property type="component" value="Unassembled WGS sequence"/>
</dbReference>
<evidence type="ECO:0000313" key="2">
    <source>
        <dbReference type="Proteomes" id="UP001268610"/>
    </source>
</evidence>
<organism evidence="1 2">
    <name type="scientific">Rhizobium hidalgonense</name>
    <dbReference type="NCBI Taxonomy" id="1538159"/>
    <lineage>
        <taxon>Bacteria</taxon>
        <taxon>Pseudomonadati</taxon>
        <taxon>Pseudomonadota</taxon>
        <taxon>Alphaproteobacteria</taxon>
        <taxon>Hyphomicrobiales</taxon>
        <taxon>Rhizobiaceae</taxon>
        <taxon>Rhizobium/Agrobacterium group</taxon>
        <taxon>Rhizobium</taxon>
    </lineage>
</organism>
<name>A0AAJ2H3D6_9HYPH</name>
<accession>A0AAJ2H3D6</accession>
<dbReference type="EMBL" id="JAVLSF010000354">
    <property type="protein sequence ID" value="MDR9777983.1"/>
    <property type="molecule type" value="Genomic_DNA"/>
</dbReference>
<reference evidence="1" key="1">
    <citation type="submission" date="2023-04" db="EMBL/GenBank/DDBJ databases">
        <title>Genomic characterization of faba bean (Vicia faba) microsymbionts in Mexican soils.</title>
        <authorList>
            <person name="Rivera Orduna F.N."/>
            <person name="Guevara-Luna J."/>
            <person name="Yan J."/>
            <person name="Arroyo-Herrera I."/>
            <person name="Li Y."/>
            <person name="Vasquez-Murrieta M.S."/>
            <person name="Wang E.T."/>
        </authorList>
    </citation>
    <scope>NUCLEOTIDE SEQUENCE</scope>
    <source>
        <strain evidence="1">CH26</strain>
    </source>
</reference>